<name>A0ABD5VGU6_9EURY</name>
<dbReference type="EMBL" id="JBHSXN010000003">
    <property type="protein sequence ID" value="MFC6954585.1"/>
    <property type="molecule type" value="Genomic_DNA"/>
</dbReference>
<evidence type="ECO:0000313" key="4">
    <source>
        <dbReference type="Proteomes" id="UP001596395"/>
    </source>
</evidence>
<evidence type="ECO:0000313" key="3">
    <source>
        <dbReference type="EMBL" id="MFC6954585.1"/>
    </source>
</evidence>
<keyword evidence="2" id="KW-1133">Transmembrane helix</keyword>
<reference evidence="3 4" key="1">
    <citation type="journal article" date="2019" name="Int. J. Syst. Evol. Microbiol.">
        <title>The Global Catalogue of Microorganisms (GCM) 10K type strain sequencing project: providing services to taxonomists for standard genome sequencing and annotation.</title>
        <authorList>
            <consortium name="The Broad Institute Genomics Platform"/>
            <consortium name="The Broad Institute Genome Sequencing Center for Infectious Disease"/>
            <person name="Wu L."/>
            <person name="Ma J."/>
        </authorList>
    </citation>
    <scope>NUCLEOTIDE SEQUENCE [LARGE SCALE GENOMIC DNA]</scope>
    <source>
        <strain evidence="3 4">GX26</strain>
    </source>
</reference>
<evidence type="ECO:0000256" key="1">
    <source>
        <dbReference type="SAM" id="MobiDB-lite"/>
    </source>
</evidence>
<comment type="caution">
    <text evidence="3">The sequence shown here is derived from an EMBL/GenBank/DDBJ whole genome shotgun (WGS) entry which is preliminary data.</text>
</comment>
<evidence type="ECO:0000256" key="2">
    <source>
        <dbReference type="SAM" id="Phobius"/>
    </source>
</evidence>
<feature type="compositionally biased region" description="Basic and acidic residues" evidence="1">
    <location>
        <begin position="1"/>
        <end position="22"/>
    </location>
</feature>
<feature type="region of interest" description="Disordered" evidence="1">
    <location>
        <begin position="1"/>
        <end position="33"/>
    </location>
</feature>
<feature type="transmembrane region" description="Helical" evidence="2">
    <location>
        <begin position="162"/>
        <end position="183"/>
    </location>
</feature>
<accession>A0ABD5VGU6</accession>
<feature type="transmembrane region" description="Helical" evidence="2">
    <location>
        <begin position="127"/>
        <end position="150"/>
    </location>
</feature>
<protein>
    <recommendedName>
        <fullName evidence="5">RDD family protein</fullName>
    </recommendedName>
</protein>
<feature type="transmembrane region" description="Helical" evidence="2">
    <location>
        <begin position="39"/>
        <end position="56"/>
    </location>
</feature>
<evidence type="ECO:0008006" key="5">
    <source>
        <dbReference type="Google" id="ProtNLM"/>
    </source>
</evidence>
<keyword evidence="2" id="KW-0812">Transmembrane</keyword>
<feature type="transmembrane region" description="Helical" evidence="2">
    <location>
        <begin position="76"/>
        <end position="96"/>
    </location>
</feature>
<dbReference type="AlphaFoldDB" id="A0ABD5VGU6"/>
<keyword evidence="2" id="KW-0472">Membrane</keyword>
<dbReference type="Proteomes" id="UP001596395">
    <property type="component" value="Unassembled WGS sequence"/>
</dbReference>
<gene>
    <name evidence="3" type="ORF">ACFQGB_17100</name>
</gene>
<dbReference type="RefSeq" id="WP_336351527.1">
    <property type="nucleotide sequence ID" value="NZ_JAZAQL010000003.1"/>
</dbReference>
<sequence>MSRNADAPERTDGDRRRGEHASPTRGGSTSADRGVFRPAYGPVDAVLGYVLFYVVVDRVTPAFVDVLTDASLGISAGMVTFGLAAFLWFVLALTVVDQVGRQVAAFRGRTDESGLWARIPSETEATVASLAVVIGGALAAATFTVAMATLPDVVRSVAAFDVTGVVALDVVTLATFFASYAAATWGADRLLVGGVRVIWTE</sequence>
<organism evidence="3 4">
    <name type="scientific">Halorubellus litoreus</name>
    <dbReference type="NCBI Taxonomy" id="755308"/>
    <lineage>
        <taxon>Archaea</taxon>
        <taxon>Methanobacteriati</taxon>
        <taxon>Methanobacteriota</taxon>
        <taxon>Stenosarchaea group</taxon>
        <taxon>Halobacteria</taxon>
        <taxon>Halobacteriales</taxon>
        <taxon>Halorubellaceae</taxon>
        <taxon>Halorubellus</taxon>
    </lineage>
</organism>
<proteinExistence type="predicted"/>
<keyword evidence="4" id="KW-1185">Reference proteome</keyword>